<organism evidence="2 3">
    <name type="scientific">Arcicella aurantiaca</name>
    <dbReference type="NCBI Taxonomy" id="591202"/>
    <lineage>
        <taxon>Bacteria</taxon>
        <taxon>Pseudomonadati</taxon>
        <taxon>Bacteroidota</taxon>
        <taxon>Cytophagia</taxon>
        <taxon>Cytophagales</taxon>
        <taxon>Flectobacillaceae</taxon>
        <taxon>Arcicella</taxon>
    </lineage>
</organism>
<evidence type="ECO:0000313" key="3">
    <source>
        <dbReference type="Proteomes" id="UP000245489"/>
    </source>
</evidence>
<proteinExistence type="predicted"/>
<dbReference type="EMBL" id="QGGO01000039">
    <property type="protein sequence ID" value="PWK17017.1"/>
    <property type="molecule type" value="Genomic_DNA"/>
</dbReference>
<dbReference type="OrthoDB" id="9875129at2"/>
<sequence length="121" mass="13481">MYIIYLIIVVLAFVINIYLLTKNPKADGGQSGVAPVVQMVIGLPMFLGSSLIFFLLHNTEVAKDFPAIFIPLPLILEIVYFTFTKDIFKIHSPDFDGKLIRSYVVSTALATVIGYVLHSIF</sequence>
<feature type="transmembrane region" description="Helical" evidence="1">
    <location>
        <begin position="6"/>
        <end position="21"/>
    </location>
</feature>
<reference evidence="2 3" key="1">
    <citation type="submission" date="2018-05" db="EMBL/GenBank/DDBJ databases">
        <title>Genomic Encyclopedia of Archaeal and Bacterial Type Strains, Phase II (KMG-II): from individual species to whole genera.</title>
        <authorList>
            <person name="Goeker M."/>
        </authorList>
    </citation>
    <scope>NUCLEOTIDE SEQUENCE [LARGE SCALE GENOMIC DNA]</scope>
    <source>
        <strain evidence="2 3">DSM 22214</strain>
    </source>
</reference>
<gene>
    <name evidence="2" type="ORF">LV89_04571</name>
</gene>
<keyword evidence="3" id="KW-1185">Reference proteome</keyword>
<feature type="transmembrane region" description="Helical" evidence="1">
    <location>
        <begin position="100"/>
        <end position="120"/>
    </location>
</feature>
<dbReference type="Proteomes" id="UP000245489">
    <property type="component" value="Unassembled WGS sequence"/>
</dbReference>
<feature type="transmembrane region" description="Helical" evidence="1">
    <location>
        <begin position="68"/>
        <end position="88"/>
    </location>
</feature>
<name>A0A316DFG6_9BACT</name>
<protein>
    <submittedName>
        <fullName evidence="2">Uncharacterized protein</fullName>
    </submittedName>
</protein>
<dbReference type="AlphaFoldDB" id="A0A316DFG6"/>
<feature type="transmembrane region" description="Helical" evidence="1">
    <location>
        <begin position="33"/>
        <end position="56"/>
    </location>
</feature>
<keyword evidence="1" id="KW-0472">Membrane</keyword>
<comment type="caution">
    <text evidence="2">The sequence shown here is derived from an EMBL/GenBank/DDBJ whole genome shotgun (WGS) entry which is preliminary data.</text>
</comment>
<evidence type="ECO:0000256" key="1">
    <source>
        <dbReference type="SAM" id="Phobius"/>
    </source>
</evidence>
<keyword evidence="1" id="KW-0812">Transmembrane</keyword>
<keyword evidence="1" id="KW-1133">Transmembrane helix</keyword>
<evidence type="ECO:0000313" key="2">
    <source>
        <dbReference type="EMBL" id="PWK17017.1"/>
    </source>
</evidence>
<accession>A0A316DFG6</accession>
<dbReference type="RefSeq" id="WP_109745219.1">
    <property type="nucleotide sequence ID" value="NZ_QGGO01000039.1"/>
</dbReference>